<dbReference type="AlphaFoldDB" id="A0A916UF81"/>
<sequence>MTLSFPNQSRSYDEGRGCVSFWGHEASFEVAFQVEMDALRRLDPAISHDEASLLSTFDGNRAKIQHVASRVYSRGRKSYVRLSASDF</sequence>
<keyword evidence="2" id="KW-1185">Reference proteome</keyword>
<protein>
    <recommendedName>
        <fullName evidence="3">DUF1488 domain-containing protein</fullName>
    </recommendedName>
</protein>
<organism evidence="1 2">
    <name type="scientific">Chelatococcus reniformis</name>
    <dbReference type="NCBI Taxonomy" id="1494448"/>
    <lineage>
        <taxon>Bacteria</taxon>
        <taxon>Pseudomonadati</taxon>
        <taxon>Pseudomonadota</taxon>
        <taxon>Alphaproteobacteria</taxon>
        <taxon>Hyphomicrobiales</taxon>
        <taxon>Chelatococcaceae</taxon>
        <taxon>Chelatococcus</taxon>
    </lineage>
</organism>
<name>A0A916UF81_9HYPH</name>
<dbReference type="SUPFAM" id="SSF160272">
    <property type="entry name" value="Shew3726-like"/>
    <property type="match status" value="1"/>
</dbReference>
<dbReference type="Pfam" id="PF07369">
    <property type="entry name" value="DUF1488"/>
    <property type="match status" value="1"/>
</dbReference>
<evidence type="ECO:0000313" key="2">
    <source>
        <dbReference type="Proteomes" id="UP000637002"/>
    </source>
</evidence>
<evidence type="ECO:0000313" key="1">
    <source>
        <dbReference type="EMBL" id="GGC70133.1"/>
    </source>
</evidence>
<dbReference type="EMBL" id="BMGG01000005">
    <property type="protein sequence ID" value="GGC70133.1"/>
    <property type="molecule type" value="Genomic_DNA"/>
</dbReference>
<dbReference type="RefSeq" id="WP_188610067.1">
    <property type="nucleotide sequence ID" value="NZ_BMGG01000005.1"/>
</dbReference>
<proteinExistence type="predicted"/>
<accession>A0A916UF81</accession>
<reference evidence="1" key="2">
    <citation type="submission" date="2020-09" db="EMBL/GenBank/DDBJ databases">
        <authorList>
            <person name="Sun Q."/>
            <person name="Zhou Y."/>
        </authorList>
    </citation>
    <scope>NUCLEOTIDE SEQUENCE</scope>
    <source>
        <strain evidence="1">CGMCC 1.12919</strain>
    </source>
</reference>
<evidence type="ECO:0008006" key="3">
    <source>
        <dbReference type="Google" id="ProtNLM"/>
    </source>
</evidence>
<dbReference type="InterPro" id="IPR009962">
    <property type="entry name" value="DUF1488"/>
</dbReference>
<dbReference type="InterPro" id="IPR036692">
    <property type="entry name" value="Shew3726-like_sf"/>
</dbReference>
<dbReference type="Proteomes" id="UP000637002">
    <property type="component" value="Unassembled WGS sequence"/>
</dbReference>
<gene>
    <name evidence="1" type="ORF">GCM10010994_30880</name>
</gene>
<reference evidence="1" key="1">
    <citation type="journal article" date="2014" name="Int. J. Syst. Evol. Microbiol.">
        <title>Complete genome sequence of Corynebacterium casei LMG S-19264T (=DSM 44701T), isolated from a smear-ripened cheese.</title>
        <authorList>
            <consortium name="US DOE Joint Genome Institute (JGI-PGF)"/>
            <person name="Walter F."/>
            <person name="Albersmeier A."/>
            <person name="Kalinowski J."/>
            <person name="Ruckert C."/>
        </authorList>
    </citation>
    <scope>NUCLEOTIDE SEQUENCE</scope>
    <source>
        <strain evidence="1">CGMCC 1.12919</strain>
    </source>
</reference>
<comment type="caution">
    <text evidence="1">The sequence shown here is derived from an EMBL/GenBank/DDBJ whole genome shotgun (WGS) entry which is preliminary data.</text>
</comment>